<dbReference type="Gene3D" id="3.40.50.880">
    <property type="match status" value="1"/>
</dbReference>
<feature type="domain" description="DJ-1/PfpI" evidence="4">
    <location>
        <begin position="50"/>
        <end position="251"/>
    </location>
</feature>
<dbReference type="Proteomes" id="UP001500192">
    <property type="component" value="Unassembled WGS sequence"/>
</dbReference>
<sequence>MFPRAWRRGNLITSDAERHSMTRVLFAVSGKDYWTLADGTRHSCGFWPEELAVPHQVFRAAGFDITIATPGAAVPTADEAGFTAAMNGGSEEPGKRFRAYLDSIAAELNSPVDLDEVDAGDFDFVFVPGGHGPMEDLAVSEKFGALVRNFTDSGKAVAAVCHGPAALLPAKDDNGNWLFAGRRVTGFSNVEEGQVGFADKAPWLLEDRLIASGGKFEKSGGPWEPHVVVDGNLYTGQNPAASEPLAEQLVKAHSAVLETVK</sequence>
<protein>
    <submittedName>
        <fullName evidence="5">Type 1 glutamine amidotransferase domain-containing protein</fullName>
    </submittedName>
</protein>
<name>A0ABP9R7B9_9PSEU</name>
<evidence type="ECO:0000313" key="6">
    <source>
        <dbReference type="Proteomes" id="UP001500192"/>
    </source>
</evidence>
<dbReference type="InterPro" id="IPR029062">
    <property type="entry name" value="Class_I_gatase-like"/>
</dbReference>
<keyword evidence="1" id="KW-0346">Stress response</keyword>
<accession>A0ABP9R7B9</accession>
<keyword evidence="2" id="KW-0456">Lyase</keyword>
<gene>
    <name evidence="5" type="ORF">GCM10023214_53980</name>
</gene>
<evidence type="ECO:0000256" key="2">
    <source>
        <dbReference type="ARBA" id="ARBA00023239"/>
    </source>
</evidence>
<proteinExistence type="inferred from homology"/>
<organism evidence="5 6">
    <name type="scientific">Amycolatopsis dongchuanensis</name>
    <dbReference type="NCBI Taxonomy" id="1070866"/>
    <lineage>
        <taxon>Bacteria</taxon>
        <taxon>Bacillati</taxon>
        <taxon>Actinomycetota</taxon>
        <taxon>Actinomycetes</taxon>
        <taxon>Pseudonocardiales</taxon>
        <taxon>Pseudonocardiaceae</taxon>
        <taxon>Amycolatopsis</taxon>
    </lineage>
</organism>
<evidence type="ECO:0000256" key="3">
    <source>
        <dbReference type="ARBA" id="ARBA00038493"/>
    </source>
</evidence>
<comment type="caution">
    <text evidence="5">The sequence shown here is derived from an EMBL/GenBank/DDBJ whole genome shotgun (WGS) entry which is preliminary data.</text>
</comment>
<comment type="similarity">
    <text evidence="3">Belongs to the peptidase C56 family. HSP31-like subfamily.</text>
</comment>
<reference evidence="6" key="1">
    <citation type="journal article" date="2019" name="Int. J. Syst. Evol. Microbiol.">
        <title>The Global Catalogue of Microorganisms (GCM) 10K type strain sequencing project: providing services to taxonomists for standard genome sequencing and annotation.</title>
        <authorList>
            <consortium name="The Broad Institute Genomics Platform"/>
            <consortium name="The Broad Institute Genome Sequencing Center for Infectious Disease"/>
            <person name="Wu L."/>
            <person name="Ma J."/>
        </authorList>
    </citation>
    <scope>NUCLEOTIDE SEQUENCE [LARGE SCALE GENOMIC DNA]</scope>
    <source>
        <strain evidence="6">JCM 18054</strain>
    </source>
</reference>
<keyword evidence="6" id="KW-1185">Reference proteome</keyword>
<evidence type="ECO:0000256" key="1">
    <source>
        <dbReference type="ARBA" id="ARBA00023016"/>
    </source>
</evidence>
<dbReference type="EMBL" id="BAABIB010000100">
    <property type="protein sequence ID" value="GAA5172466.1"/>
    <property type="molecule type" value="Genomic_DNA"/>
</dbReference>
<evidence type="ECO:0000313" key="5">
    <source>
        <dbReference type="EMBL" id="GAA5172466.1"/>
    </source>
</evidence>
<dbReference type="InterPro" id="IPR050325">
    <property type="entry name" value="Prot/Nucl_acid_deglycase"/>
</dbReference>
<dbReference type="InterPro" id="IPR002818">
    <property type="entry name" value="DJ-1/PfpI"/>
</dbReference>
<dbReference type="SUPFAM" id="SSF52317">
    <property type="entry name" value="Class I glutamine amidotransferase-like"/>
    <property type="match status" value="1"/>
</dbReference>
<dbReference type="Pfam" id="PF01965">
    <property type="entry name" value="DJ-1_PfpI"/>
    <property type="match status" value="1"/>
</dbReference>
<keyword evidence="5" id="KW-0315">Glutamine amidotransferase</keyword>
<evidence type="ECO:0000259" key="4">
    <source>
        <dbReference type="Pfam" id="PF01965"/>
    </source>
</evidence>
<dbReference type="CDD" id="cd03141">
    <property type="entry name" value="GATase1_Hsp31_like"/>
    <property type="match status" value="1"/>
</dbReference>
<dbReference type="PANTHER" id="PTHR48094">
    <property type="entry name" value="PROTEIN/NUCLEIC ACID DEGLYCASE DJ-1-RELATED"/>
    <property type="match status" value="1"/>
</dbReference>
<dbReference type="PANTHER" id="PTHR48094:SF11">
    <property type="entry name" value="GLUTATHIONE-INDEPENDENT GLYOXALASE HSP31-RELATED"/>
    <property type="match status" value="1"/>
</dbReference>